<proteinExistence type="predicted"/>
<sequence length="367" mass="39723">MRIGSRLSLGFGSICLVVTIVSGISLFESLRVQFFVNNIVELRSPASQSSANIGAELFISLSDLRGYILTKDDKFKTDRAQAWERISRLEDKIDKLSSHFSNEKNVNLWDAAKSNLYALKKAQSRVEAAPTTDLQIKILKEAAFPHAEKLQTIFYGDVAADGRRTGGLIENQKNLLESDAGSVFKSAEFMKLTSVFSILFGLALSVVITVFTKNSVVTPIKNVSSSMKLIAGGDLSAHIPHREDADEVGEMAAALGLFQTSLVKQRELEIRQREEEQNKAERAVKIAKMTEDFDQSAGNTVQAVAAAAHQLQALAEGLSKAATETSRKTSSVSEASETASANVQTVASAAERAGLGNSDRKISGFFA</sequence>
<dbReference type="SUPFAM" id="SSF158472">
    <property type="entry name" value="HAMP domain-like"/>
    <property type="match status" value="1"/>
</dbReference>
<dbReference type="GO" id="GO:0016020">
    <property type="term" value="C:membrane"/>
    <property type="evidence" value="ECO:0007669"/>
    <property type="project" value="InterPro"/>
</dbReference>
<name>A0A1J5RMT4_9ZZZZ</name>
<dbReference type="SMART" id="SM00304">
    <property type="entry name" value="HAMP"/>
    <property type="match status" value="1"/>
</dbReference>
<evidence type="ECO:0000313" key="3">
    <source>
        <dbReference type="EMBL" id="OIQ89437.1"/>
    </source>
</evidence>
<gene>
    <name evidence="3" type="ORF">GALL_286570</name>
</gene>
<dbReference type="GO" id="GO:0007165">
    <property type="term" value="P:signal transduction"/>
    <property type="evidence" value="ECO:0007669"/>
    <property type="project" value="InterPro"/>
</dbReference>
<dbReference type="PANTHER" id="PTHR32089:SF112">
    <property type="entry name" value="LYSOZYME-LIKE PROTEIN-RELATED"/>
    <property type="match status" value="1"/>
</dbReference>
<evidence type="ECO:0000256" key="1">
    <source>
        <dbReference type="SAM" id="Phobius"/>
    </source>
</evidence>
<reference evidence="3" key="1">
    <citation type="submission" date="2016-10" db="EMBL/GenBank/DDBJ databases">
        <title>Sequence of Gallionella enrichment culture.</title>
        <authorList>
            <person name="Poehlein A."/>
            <person name="Muehling M."/>
            <person name="Daniel R."/>
        </authorList>
    </citation>
    <scope>NUCLEOTIDE SEQUENCE</scope>
</reference>
<feature type="domain" description="HAMP" evidence="2">
    <location>
        <begin position="214"/>
        <end position="267"/>
    </location>
</feature>
<accession>A0A1J5RMT4</accession>
<dbReference type="PANTHER" id="PTHR32089">
    <property type="entry name" value="METHYL-ACCEPTING CHEMOTAXIS PROTEIN MCPB"/>
    <property type="match status" value="1"/>
</dbReference>
<keyword evidence="1" id="KW-0472">Membrane</keyword>
<dbReference type="PROSITE" id="PS50885">
    <property type="entry name" value="HAMP"/>
    <property type="match status" value="1"/>
</dbReference>
<dbReference type="InterPro" id="IPR024478">
    <property type="entry name" value="HlyB_4HB_MCP"/>
</dbReference>
<dbReference type="EMBL" id="MLJW01000330">
    <property type="protein sequence ID" value="OIQ89437.1"/>
    <property type="molecule type" value="Genomic_DNA"/>
</dbReference>
<dbReference type="AlphaFoldDB" id="A0A1J5RMT4"/>
<dbReference type="Pfam" id="PF12729">
    <property type="entry name" value="4HB_MCP_1"/>
    <property type="match status" value="1"/>
</dbReference>
<comment type="caution">
    <text evidence="3">The sequence shown here is derived from an EMBL/GenBank/DDBJ whole genome shotgun (WGS) entry which is preliminary data.</text>
</comment>
<organism evidence="3">
    <name type="scientific">mine drainage metagenome</name>
    <dbReference type="NCBI Taxonomy" id="410659"/>
    <lineage>
        <taxon>unclassified sequences</taxon>
        <taxon>metagenomes</taxon>
        <taxon>ecological metagenomes</taxon>
    </lineage>
</organism>
<keyword evidence="1" id="KW-1133">Transmembrane helix</keyword>
<dbReference type="Gene3D" id="6.10.340.10">
    <property type="match status" value="1"/>
</dbReference>
<dbReference type="InterPro" id="IPR003660">
    <property type="entry name" value="HAMP_dom"/>
</dbReference>
<protein>
    <submittedName>
        <fullName evidence="3">HAMP domain protein</fullName>
    </submittedName>
</protein>
<keyword evidence="1" id="KW-0812">Transmembrane</keyword>
<dbReference type="CDD" id="cd06225">
    <property type="entry name" value="HAMP"/>
    <property type="match status" value="1"/>
</dbReference>
<dbReference type="Pfam" id="PF00672">
    <property type="entry name" value="HAMP"/>
    <property type="match status" value="1"/>
</dbReference>
<evidence type="ECO:0000259" key="2">
    <source>
        <dbReference type="PROSITE" id="PS50885"/>
    </source>
</evidence>
<feature type="transmembrane region" description="Helical" evidence="1">
    <location>
        <begin position="192"/>
        <end position="211"/>
    </location>
</feature>